<evidence type="ECO:0000256" key="2">
    <source>
        <dbReference type="SAM" id="Phobius"/>
    </source>
</evidence>
<organism evidence="3 4">
    <name type="scientific">Mogibacterium timidum ATCC 33093</name>
    <dbReference type="NCBI Taxonomy" id="1401079"/>
    <lineage>
        <taxon>Bacteria</taxon>
        <taxon>Bacillati</taxon>
        <taxon>Bacillota</taxon>
        <taxon>Clostridia</taxon>
        <taxon>Peptostreptococcales</taxon>
        <taxon>Anaerovoracaceae</taxon>
        <taxon>Mogibacterium</taxon>
    </lineage>
</organism>
<reference evidence="3 4" key="1">
    <citation type="submission" date="2014-01" db="EMBL/GenBank/DDBJ databases">
        <authorList>
            <person name="Durkin A.S."/>
            <person name="McCorrison J."/>
            <person name="Torralba M."/>
            <person name="Gillis M."/>
            <person name="Haft D.H."/>
            <person name="Methe B."/>
            <person name="Sutton G."/>
            <person name="Nelson K.E."/>
        </authorList>
    </citation>
    <scope>NUCLEOTIDE SEQUENCE [LARGE SCALE GENOMIC DNA]</scope>
    <source>
        <strain evidence="3 4">ATCC 33093</strain>
    </source>
</reference>
<dbReference type="EMBL" id="JALU01000020">
    <property type="protein sequence ID" value="EUC52131.1"/>
    <property type="molecule type" value="Genomic_DNA"/>
</dbReference>
<keyword evidence="2" id="KW-1133">Transmembrane helix</keyword>
<evidence type="ECO:0000313" key="3">
    <source>
        <dbReference type="EMBL" id="EUC52131.1"/>
    </source>
</evidence>
<protein>
    <submittedName>
        <fullName evidence="3">Uncharacterized protein</fullName>
    </submittedName>
</protein>
<keyword evidence="2" id="KW-0472">Membrane</keyword>
<gene>
    <name evidence="3" type="ORF">HMPREF0581_0319</name>
</gene>
<comment type="caution">
    <text evidence="3">The sequence shown here is derived from an EMBL/GenBank/DDBJ whole genome shotgun (WGS) entry which is preliminary data.</text>
</comment>
<keyword evidence="2" id="KW-0812">Transmembrane</keyword>
<proteinExistence type="predicted"/>
<feature type="region of interest" description="Disordered" evidence="1">
    <location>
        <begin position="235"/>
        <end position="256"/>
    </location>
</feature>
<feature type="compositionally biased region" description="Polar residues" evidence="1">
    <location>
        <begin position="235"/>
        <end position="244"/>
    </location>
</feature>
<name>X8ISY3_9FIRM</name>
<sequence>MNWSYDMNEGYREKSYSNKRKKIKKSGNRLLYSFIVIFLLGYGIFFSSKLWLKAPYEGVPITPIGKAVTEEDRVVTIDSWKYSKEDKKMEIIVTVENLSLDGIDSYKWSVKTASGSLNTKVVSENKDFTVLHVSDVPRRWTEVALVMEMKPEDKSKGSDFKLLKLYTNEKHVKAERHIKKKSTFEYKKEQVNGKIDNYKNQLKELKKQKKSIESSINNADKKIKELTDDMKYQTGQEQMKTGEQISGFEGEKESLKEKLEDKKKEIKEMRDKIHIQEKLLKNIS</sequence>
<dbReference type="AlphaFoldDB" id="X8ISY3"/>
<accession>X8ISY3</accession>
<dbReference type="Proteomes" id="UP000022645">
    <property type="component" value="Unassembled WGS sequence"/>
</dbReference>
<feature type="transmembrane region" description="Helical" evidence="2">
    <location>
        <begin position="30"/>
        <end position="52"/>
    </location>
</feature>
<evidence type="ECO:0000313" key="4">
    <source>
        <dbReference type="Proteomes" id="UP000022645"/>
    </source>
</evidence>
<evidence type="ECO:0000256" key="1">
    <source>
        <dbReference type="SAM" id="MobiDB-lite"/>
    </source>
</evidence>